<feature type="region of interest" description="Disordered" evidence="1">
    <location>
        <begin position="614"/>
        <end position="643"/>
    </location>
</feature>
<name>A0ABN8XIW1_RANTA</name>
<feature type="region of interest" description="Disordered" evidence="1">
    <location>
        <begin position="685"/>
        <end position="708"/>
    </location>
</feature>
<dbReference type="EMBL" id="CATKSN020000240">
    <property type="protein sequence ID" value="CAI9149335.1"/>
    <property type="molecule type" value="Genomic_DNA"/>
</dbReference>
<feature type="compositionally biased region" description="Pro residues" evidence="1">
    <location>
        <begin position="629"/>
        <end position="639"/>
    </location>
</feature>
<sequence>MRERLLRMTYGTDRIRIGLKRGAYAGGKDTATPLRCYILIAVSAPQTSQVDGVGPREGVLMQSACIGRLRRRLLRATLLSSSRVEKACYLTHQKSEPSRQQRPPHRRIGPVRLPCHARPTRRAASRVEAARRPAITVRLRTFRGRQRGSRRYRFLIFAARWRIRDTSVAPTSIVAGKVSVRGSEGECLGASALRRSATACDIRYPAHPTSVPRCEPGLLRLQKPLTPPCHEFPGTEAAKGFPPQRFRDQGCTVAHSLNMLFFDKTVFVATGKGRARRNHIVIGVSSGKVEPDGLAGAVEGVLMQSACIGRLRRRLLRATLLSSSRVEKACYLTHQKSEPSRQQRPPHRRIGAVRLPCHARPTRRAASRVEAARRPAITVRLRTFRGRQRGSRRYRFLIFAARWRIRDTSVAPTSIVAGKVYGPSEMRRPPADICSALYWTRPTPVSRCNEYKLPRLKHCIVLYHDRMRSSPIVLLELHVRRVPRMVEPIACAAASSSAVLYTREGPGGGSVAFTCYDDRDTGRRPESRGKVQSPKKTPHAAHPSSRGGGEESRQRRGNRGNARISMHKSVRNRAAAWPARESRAIWDDFSCRHTRRTYSVVIASCVTSQPYRQDRAAGESSGAFRWPSTAPPPSQPRPTPKLASKLADGGRIVDHFYPLAYRLSRVWLRCAPCCRVRTRSSISGRKKRRHHRGYWNGRGQNHVPYGKPSTARAEESGEKLKRCKTSDKNVEQNRIDPFSLREARDRGRSRGRVTITSARSGVATLIACPPSAYAPVLSTVFYRRPGLLLQREPNSSAQTRRRALGETKGEDGFVAVQPNSSAQTHSVEQRVKACSTCTRHRREPQEADGSDNSWRLTTTGRECQPLVMQAGIVQLRVRYVRERTSIAAQHRLDPSQCPGTQKDVRALPRAQLLACPEQSSRRCTQLLRLSHQFQMTRETKPAWKPVLHTLPAVAASGTADGHA</sequence>
<dbReference type="Proteomes" id="UP001176941">
    <property type="component" value="Unassembled WGS sequence"/>
</dbReference>
<evidence type="ECO:0000313" key="3">
    <source>
        <dbReference type="Proteomes" id="UP001176941"/>
    </source>
</evidence>
<evidence type="ECO:0000313" key="2">
    <source>
        <dbReference type="EMBL" id="CAI9149335.1"/>
    </source>
</evidence>
<feature type="region of interest" description="Disordered" evidence="1">
    <location>
        <begin position="838"/>
        <end position="857"/>
    </location>
</feature>
<feature type="region of interest" description="Disordered" evidence="1">
    <location>
        <begin position="92"/>
        <end position="112"/>
    </location>
</feature>
<accession>A0ABN8XIW1</accession>
<protein>
    <submittedName>
        <fullName evidence="2">Uncharacterized protein</fullName>
    </submittedName>
</protein>
<keyword evidence="3" id="KW-1185">Reference proteome</keyword>
<feature type="compositionally biased region" description="Basic and acidic residues" evidence="1">
    <location>
        <begin position="516"/>
        <end position="529"/>
    </location>
</feature>
<proteinExistence type="predicted"/>
<reference evidence="2" key="1">
    <citation type="submission" date="2023-04" db="EMBL/GenBank/DDBJ databases">
        <authorList>
            <consortium name="ELIXIR-Norway"/>
        </authorList>
    </citation>
    <scope>NUCLEOTIDE SEQUENCE [LARGE SCALE GENOMIC DNA]</scope>
</reference>
<evidence type="ECO:0000256" key="1">
    <source>
        <dbReference type="SAM" id="MobiDB-lite"/>
    </source>
</evidence>
<feature type="region of interest" description="Disordered" evidence="1">
    <location>
        <begin position="516"/>
        <end position="569"/>
    </location>
</feature>
<comment type="caution">
    <text evidence="2">The sequence shown here is derived from an EMBL/GenBank/DDBJ whole genome shotgun (WGS) entry which is preliminary data.</text>
</comment>
<organism evidence="2 3">
    <name type="scientific">Rangifer tarandus platyrhynchus</name>
    <name type="common">Svalbard reindeer</name>
    <dbReference type="NCBI Taxonomy" id="3082113"/>
    <lineage>
        <taxon>Eukaryota</taxon>
        <taxon>Metazoa</taxon>
        <taxon>Chordata</taxon>
        <taxon>Craniata</taxon>
        <taxon>Vertebrata</taxon>
        <taxon>Euteleostomi</taxon>
        <taxon>Mammalia</taxon>
        <taxon>Eutheria</taxon>
        <taxon>Laurasiatheria</taxon>
        <taxon>Artiodactyla</taxon>
        <taxon>Ruminantia</taxon>
        <taxon>Pecora</taxon>
        <taxon>Cervidae</taxon>
        <taxon>Odocoileinae</taxon>
        <taxon>Rangifer</taxon>
    </lineage>
</organism>
<gene>
    <name evidence="2" type="ORF">MRATA1EN1_LOCUS30953</name>
</gene>